<proteinExistence type="predicted"/>
<organism evidence="1 2">
    <name type="scientific">Lindgomyces ingoldianus</name>
    <dbReference type="NCBI Taxonomy" id="673940"/>
    <lineage>
        <taxon>Eukaryota</taxon>
        <taxon>Fungi</taxon>
        <taxon>Dikarya</taxon>
        <taxon>Ascomycota</taxon>
        <taxon>Pezizomycotina</taxon>
        <taxon>Dothideomycetes</taxon>
        <taxon>Pleosporomycetidae</taxon>
        <taxon>Pleosporales</taxon>
        <taxon>Lindgomycetaceae</taxon>
        <taxon>Lindgomyces</taxon>
    </lineage>
</organism>
<comment type="caution">
    <text evidence="1">The sequence shown here is derived from an EMBL/GenBank/DDBJ whole genome shotgun (WGS) entry which is preliminary data.</text>
</comment>
<dbReference type="Proteomes" id="UP000799755">
    <property type="component" value="Unassembled WGS sequence"/>
</dbReference>
<evidence type="ECO:0000313" key="1">
    <source>
        <dbReference type="EMBL" id="KAF2463266.1"/>
    </source>
</evidence>
<protein>
    <submittedName>
        <fullName evidence="1">Cytochrome protein</fullName>
    </submittedName>
</protein>
<reference evidence="1" key="1">
    <citation type="journal article" date="2020" name="Stud. Mycol.">
        <title>101 Dothideomycetes genomes: a test case for predicting lifestyles and emergence of pathogens.</title>
        <authorList>
            <person name="Haridas S."/>
            <person name="Albert R."/>
            <person name="Binder M."/>
            <person name="Bloem J."/>
            <person name="Labutti K."/>
            <person name="Salamov A."/>
            <person name="Andreopoulos B."/>
            <person name="Baker S."/>
            <person name="Barry K."/>
            <person name="Bills G."/>
            <person name="Bluhm B."/>
            <person name="Cannon C."/>
            <person name="Castanera R."/>
            <person name="Culley D."/>
            <person name="Daum C."/>
            <person name="Ezra D."/>
            <person name="Gonzalez J."/>
            <person name="Henrissat B."/>
            <person name="Kuo A."/>
            <person name="Liang C."/>
            <person name="Lipzen A."/>
            <person name="Lutzoni F."/>
            <person name="Magnuson J."/>
            <person name="Mondo S."/>
            <person name="Nolan M."/>
            <person name="Ohm R."/>
            <person name="Pangilinan J."/>
            <person name="Park H.-J."/>
            <person name="Ramirez L."/>
            <person name="Alfaro M."/>
            <person name="Sun H."/>
            <person name="Tritt A."/>
            <person name="Yoshinaga Y."/>
            <person name="Zwiers L.-H."/>
            <person name="Turgeon B."/>
            <person name="Goodwin S."/>
            <person name="Spatafora J."/>
            <person name="Crous P."/>
            <person name="Grigoriev I."/>
        </authorList>
    </citation>
    <scope>NUCLEOTIDE SEQUENCE</scope>
    <source>
        <strain evidence="1">ATCC 200398</strain>
    </source>
</reference>
<gene>
    <name evidence="1" type="ORF">BDR25DRAFT_114830</name>
</gene>
<name>A0ACB6QAT6_9PLEO</name>
<dbReference type="EMBL" id="MU003552">
    <property type="protein sequence ID" value="KAF2463266.1"/>
    <property type="molecule type" value="Genomic_DNA"/>
</dbReference>
<sequence>MGTDLVYVAVLAILTLVGGNVVFTLFKRTRSPLSAIPGPWYSKYTDLILSYHWIRGHRAFYVHDLHRKYGPVVRLSPTEVDFTALTAVKRIHSFTNPFLKSPWYKNFVSSPFPNVFSTLDPVFHARHRRLLSAPLSDNSLKTVGASVVRERSELTVQRIGEEMKVRGCADVLKWWYFMATDIIGELSFGDSFRMVEIGKKTQYALDLERVAMLGAWRSMLPTLVKIAYYLPLPVLNEAARAGQRLGLYAEKSIQRYRSMEAADPHNVKPTLFTKLYRAGDEGLSPMEIKAEAQAYLIAGTDTTANTLTFLIWSVCRQKDIQKKLVEELAGLPEDFGEQELRSLPYLDQVIQETLRLYSAAPSGLPREVPPGGVDLEGYYMPEGMTATTQAYSFHRDPAIFPEPYRFNPSRWEHETKEMKEAFMPFGCGARICIGLHLAQMELRNATALFFRAFPNAKVSHLEGMSDKDMEPTIYFLHVPKGERCLIQAS</sequence>
<keyword evidence="2" id="KW-1185">Reference proteome</keyword>
<accession>A0ACB6QAT6</accession>
<evidence type="ECO:0000313" key="2">
    <source>
        <dbReference type="Proteomes" id="UP000799755"/>
    </source>
</evidence>